<organism evidence="1 2">
    <name type="scientific">Olpidium bornovanus</name>
    <dbReference type="NCBI Taxonomy" id="278681"/>
    <lineage>
        <taxon>Eukaryota</taxon>
        <taxon>Fungi</taxon>
        <taxon>Fungi incertae sedis</taxon>
        <taxon>Olpidiomycota</taxon>
        <taxon>Olpidiomycotina</taxon>
        <taxon>Olpidiomycetes</taxon>
        <taxon>Olpidiales</taxon>
        <taxon>Olpidiaceae</taxon>
        <taxon>Olpidium</taxon>
    </lineage>
</organism>
<dbReference type="OrthoDB" id="5150009at2759"/>
<dbReference type="EMBL" id="JAEFCI010001328">
    <property type="protein sequence ID" value="KAG5462978.1"/>
    <property type="molecule type" value="Genomic_DNA"/>
</dbReference>
<name>A0A8H8A1J0_9FUNG</name>
<feature type="non-terminal residue" evidence="1">
    <location>
        <position position="339"/>
    </location>
</feature>
<proteinExistence type="predicted"/>
<dbReference type="Proteomes" id="UP000673691">
    <property type="component" value="Unassembled WGS sequence"/>
</dbReference>
<keyword evidence="2" id="KW-1185">Reference proteome</keyword>
<accession>A0A8H8A1J0</accession>
<comment type="caution">
    <text evidence="1">The sequence shown here is derived from an EMBL/GenBank/DDBJ whole genome shotgun (WGS) entry which is preliminary data.</text>
</comment>
<protein>
    <submittedName>
        <fullName evidence="1">Uncharacterized protein</fullName>
    </submittedName>
</protein>
<dbReference type="AlphaFoldDB" id="A0A8H8A1J0"/>
<gene>
    <name evidence="1" type="ORF">BJ554DRAFT_2548</name>
</gene>
<evidence type="ECO:0000313" key="2">
    <source>
        <dbReference type="Proteomes" id="UP000673691"/>
    </source>
</evidence>
<evidence type="ECO:0000313" key="1">
    <source>
        <dbReference type="EMBL" id="KAG5462978.1"/>
    </source>
</evidence>
<sequence>MHFVTYGIRRSHVRQLAFKRLGVLHSRRIIQSENTCARLQFSEVCFQVGPPKTLSKLTYEIAGFQSLPHLLHELDHPVFGGRKRHVHLHDLDLRVGFSTLDVIPGIDKLADQFPRTGAQQLRRVVVGLENARLSVDHHPRGADLLAEIRGVAGSVQEDEEPAVWQVAHRDFRLPAVKEERVRVRGELHRRKLVFDAVVDHFHRERRAQHVLGRHLPFGKSILVLQYALLRHFVRLVDRTAYDRQHRVGPLRGKPSRDEHVQPPGVYRVLFEIFGLQQLDEVLHGGTEVAPDGELLQRNDHVLPSLVPVSAVRKDVAELGIGELVKASGRAYGEVAPDVG</sequence>
<reference evidence="1 2" key="1">
    <citation type="journal article" name="Sci. Rep.">
        <title>Genome-scale phylogenetic analyses confirm Olpidium as the closest living zoosporic fungus to the non-flagellated, terrestrial fungi.</title>
        <authorList>
            <person name="Chang Y."/>
            <person name="Rochon D."/>
            <person name="Sekimoto S."/>
            <person name="Wang Y."/>
            <person name="Chovatia M."/>
            <person name="Sandor L."/>
            <person name="Salamov A."/>
            <person name="Grigoriev I.V."/>
            <person name="Stajich J.E."/>
            <person name="Spatafora J.W."/>
        </authorList>
    </citation>
    <scope>NUCLEOTIDE SEQUENCE [LARGE SCALE GENOMIC DNA]</scope>
    <source>
        <strain evidence="1">S191</strain>
    </source>
</reference>